<organism evidence="1 2">
    <name type="scientific">Marinobacter santoriniensis NKSG1</name>
    <dbReference type="NCBI Taxonomy" id="1288826"/>
    <lineage>
        <taxon>Bacteria</taxon>
        <taxon>Pseudomonadati</taxon>
        <taxon>Pseudomonadota</taxon>
        <taxon>Gammaproteobacteria</taxon>
        <taxon>Pseudomonadales</taxon>
        <taxon>Marinobacteraceae</taxon>
        <taxon>Marinobacter</taxon>
    </lineage>
</organism>
<reference evidence="1 2" key="1">
    <citation type="journal article" date="2013" name="Genome Announc.">
        <title>Genome Sequence of Hydrothermal Arsenic-Respiring Bacterium Marinobacter santoriniensis NKSG1T.</title>
        <authorList>
            <person name="Handley K.M."/>
            <person name="Upton M."/>
            <person name="Beatson S.A."/>
            <person name="Hery M."/>
            <person name="Lloyd J.R."/>
        </authorList>
    </citation>
    <scope>NUCLEOTIDE SEQUENCE [LARGE SCALE GENOMIC DNA]</scope>
    <source>
        <strain evidence="1 2">NKSG1</strain>
    </source>
</reference>
<keyword evidence="2" id="KW-1185">Reference proteome</keyword>
<evidence type="ECO:0008006" key="3">
    <source>
        <dbReference type="Google" id="ProtNLM"/>
    </source>
</evidence>
<dbReference type="EMBL" id="APAT01000025">
    <property type="protein sequence ID" value="EMP54248.1"/>
    <property type="molecule type" value="Genomic_DNA"/>
</dbReference>
<proteinExistence type="predicted"/>
<comment type="caution">
    <text evidence="1">The sequence shown here is derived from an EMBL/GenBank/DDBJ whole genome shotgun (WGS) entry which is preliminary data.</text>
</comment>
<name>M7D0F9_9GAMM</name>
<dbReference type="InterPro" id="IPR014942">
    <property type="entry name" value="AbiEii"/>
</dbReference>
<protein>
    <recommendedName>
        <fullName evidence="3">Nucleotidyl transferase</fullName>
    </recommendedName>
</protein>
<dbReference type="PATRIC" id="fig|1288826.3.peg.3331"/>
<dbReference type="Pfam" id="PF08843">
    <property type="entry name" value="AbiEii"/>
    <property type="match status" value="1"/>
</dbReference>
<dbReference type="eggNOG" id="COG2253">
    <property type="taxonomic scope" value="Bacteria"/>
</dbReference>
<dbReference type="Gene3D" id="3.10.450.620">
    <property type="entry name" value="JHP933, nucleotidyltransferase-like core domain"/>
    <property type="match status" value="1"/>
</dbReference>
<dbReference type="STRING" id="1288826.MSNKSG1_16756"/>
<dbReference type="AlphaFoldDB" id="M7D0F9"/>
<sequence length="336" mass="38345">MAEEAFLELTADEQKDILQTLAPQLARSASVLEKDIWVCWTLQAMFSMSGAHPMAFKGGTSLSKVYGVIDRFSEDVDITLDYRAFEEDFDPFAEGVSRTKTKRFSDRLKSYVYDYANEVVVPYLKDELAKLPTAEQHVVELDNSGEKIWVTYPSVVEDSDGYIRSQVLIELGGRNVIDPNETHTISPYISKLTDGLVYPTSEVVVLSPERTFWEKATLIHVECNRGRLRDSAERLSRHWYDLVMLARHSAGQSAIENRALFEEVVRHKKVFFHTGYADYDACLEGRLKLLPEADTLESLREDYEKMTGAGMMYAEPPSFDEIVDSIRELESHANEW</sequence>
<accession>M7D0F9</accession>
<gene>
    <name evidence="1" type="ORF">MSNKSG1_16756</name>
</gene>
<evidence type="ECO:0000313" key="2">
    <source>
        <dbReference type="Proteomes" id="UP000011960"/>
    </source>
</evidence>
<dbReference type="RefSeq" id="WP_008940476.1">
    <property type="nucleotide sequence ID" value="NZ_APAT01000025.1"/>
</dbReference>
<dbReference type="Proteomes" id="UP000011960">
    <property type="component" value="Unassembled WGS sequence"/>
</dbReference>
<evidence type="ECO:0000313" key="1">
    <source>
        <dbReference type="EMBL" id="EMP54248.1"/>
    </source>
</evidence>